<protein>
    <submittedName>
        <fullName evidence="1">NPP1 domain-containing protein</fullName>
    </submittedName>
</protein>
<gene>
    <name evidence="1" type="ORF">CNYM01_00417</name>
</gene>
<dbReference type="EMBL" id="JEMN01001010">
    <property type="protein sequence ID" value="KXH52086.1"/>
    <property type="molecule type" value="Genomic_DNA"/>
</dbReference>
<evidence type="ECO:0000313" key="2">
    <source>
        <dbReference type="Proteomes" id="UP000070054"/>
    </source>
</evidence>
<sequence length="79" mass="8572">MRGSLLPRGGDNANEHNLIDRTMISCVSLPVLAKDAVTNVQYEKTQIPFNDADSQAQMNAAYQEGSLRVLRGGGLRPVT</sequence>
<name>A0A135TV87_9PEZI</name>
<accession>A0A135TV87</accession>
<evidence type="ECO:0000313" key="1">
    <source>
        <dbReference type="EMBL" id="KXH52086.1"/>
    </source>
</evidence>
<proteinExistence type="predicted"/>
<keyword evidence="2" id="KW-1185">Reference proteome</keyword>
<comment type="caution">
    <text evidence="1">The sequence shown here is derived from an EMBL/GenBank/DDBJ whole genome shotgun (WGS) entry which is preliminary data.</text>
</comment>
<reference evidence="1 2" key="1">
    <citation type="submission" date="2014-02" db="EMBL/GenBank/DDBJ databases">
        <title>The genome sequence of Colletotrichum nymphaeae SA-01.</title>
        <authorList>
            <person name="Baroncelli R."/>
            <person name="Thon M.R."/>
        </authorList>
    </citation>
    <scope>NUCLEOTIDE SEQUENCE [LARGE SCALE GENOMIC DNA]</scope>
    <source>
        <strain evidence="1 2">SA-01</strain>
    </source>
</reference>
<organism evidence="1 2">
    <name type="scientific">Colletotrichum nymphaeae SA-01</name>
    <dbReference type="NCBI Taxonomy" id="1460502"/>
    <lineage>
        <taxon>Eukaryota</taxon>
        <taxon>Fungi</taxon>
        <taxon>Dikarya</taxon>
        <taxon>Ascomycota</taxon>
        <taxon>Pezizomycotina</taxon>
        <taxon>Sordariomycetes</taxon>
        <taxon>Hypocreomycetidae</taxon>
        <taxon>Glomerellales</taxon>
        <taxon>Glomerellaceae</taxon>
        <taxon>Colletotrichum</taxon>
        <taxon>Colletotrichum acutatum species complex</taxon>
    </lineage>
</organism>
<dbReference type="AlphaFoldDB" id="A0A135TV87"/>
<dbReference type="Proteomes" id="UP000070054">
    <property type="component" value="Unassembled WGS sequence"/>
</dbReference>